<protein>
    <recommendedName>
        <fullName evidence="2">Ferrous iron transporter FeoA-like domain-containing protein</fullName>
    </recommendedName>
</protein>
<dbReference type="InterPro" id="IPR007167">
    <property type="entry name" value="Fe-transptr_FeoA-like"/>
</dbReference>
<dbReference type="GO" id="GO:0046914">
    <property type="term" value="F:transition metal ion binding"/>
    <property type="evidence" value="ECO:0007669"/>
    <property type="project" value="InterPro"/>
</dbReference>
<feature type="non-terminal residue" evidence="3">
    <location>
        <position position="74"/>
    </location>
</feature>
<comment type="caution">
    <text evidence="3">The sequence shown here is derived from an EMBL/GenBank/DDBJ whole genome shotgun (WGS) entry which is preliminary data.</text>
</comment>
<gene>
    <name evidence="3" type="ORF">S01H4_32922</name>
</gene>
<dbReference type="PANTHER" id="PTHR43151">
    <property type="entry name" value="FEOA FAMILY PROTEIN"/>
    <property type="match status" value="1"/>
</dbReference>
<evidence type="ECO:0000256" key="1">
    <source>
        <dbReference type="ARBA" id="ARBA00023004"/>
    </source>
</evidence>
<dbReference type="InterPro" id="IPR053184">
    <property type="entry name" value="FeoA-like"/>
</dbReference>
<dbReference type="Gene3D" id="2.30.30.90">
    <property type="match status" value="1"/>
</dbReference>
<dbReference type="EMBL" id="BART01017269">
    <property type="protein sequence ID" value="GAG76042.1"/>
    <property type="molecule type" value="Genomic_DNA"/>
</dbReference>
<dbReference type="Pfam" id="PF04023">
    <property type="entry name" value="FeoA"/>
    <property type="match status" value="1"/>
</dbReference>
<sequence length="74" mass="8043">MIKIVKTKSLSRLKTGKTAIIHNLKGGHGFKSRLSVLGFTPGTEVRMIQNFGHGPIIVEIKDTNIALGRGEAMK</sequence>
<dbReference type="SUPFAM" id="SSF50037">
    <property type="entry name" value="C-terminal domain of transcriptional repressors"/>
    <property type="match status" value="1"/>
</dbReference>
<reference evidence="3" key="1">
    <citation type="journal article" date="2014" name="Front. Microbiol.">
        <title>High frequency of phylogenetically diverse reductive dehalogenase-homologous genes in deep subseafloor sedimentary metagenomes.</title>
        <authorList>
            <person name="Kawai M."/>
            <person name="Futagami T."/>
            <person name="Toyoda A."/>
            <person name="Takaki Y."/>
            <person name="Nishi S."/>
            <person name="Hori S."/>
            <person name="Arai W."/>
            <person name="Tsubouchi T."/>
            <person name="Morono Y."/>
            <person name="Uchiyama I."/>
            <person name="Ito T."/>
            <person name="Fujiyama A."/>
            <person name="Inagaki F."/>
            <person name="Takami H."/>
        </authorList>
    </citation>
    <scope>NUCLEOTIDE SEQUENCE</scope>
    <source>
        <strain evidence="3">Expedition CK06-06</strain>
    </source>
</reference>
<dbReference type="InterPro" id="IPR008988">
    <property type="entry name" value="Transcriptional_repressor_C"/>
</dbReference>
<dbReference type="SMART" id="SM00899">
    <property type="entry name" value="FeoA"/>
    <property type="match status" value="1"/>
</dbReference>
<evidence type="ECO:0000259" key="2">
    <source>
        <dbReference type="SMART" id="SM00899"/>
    </source>
</evidence>
<organism evidence="3">
    <name type="scientific">marine sediment metagenome</name>
    <dbReference type="NCBI Taxonomy" id="412755"/>
    <lineage>
        <taxon>unclassified sequences</taxon>
        <taxon>metagenomes</taxon>
        <taxon>ecological metagenomes</taxon>
    </lineage>
</organism>
<name>X1B419_9ZZZZ</name>
<keyword evidence="1" id="KW-0408">Iron</keyword>
<evidence type="ECO:0000313" key="3">
    <source>
        <dbReference type="EMBL" id="GAG76042.1"/>
    </source>
</evidence>
<accession>X1B419</accession>
<feature type="domain" description="Ferrous iron transporter FeoA-like" evidence="2">
    <location>
        <begin position="8"/>
        <end position="74"/>
    </location>
</feature>
<dbReference type="AlphaFoldDB" id="X1B419"/>
<dbReference type="PANTHER" id="PTHR43151:SF1">
    <property type="entry name" value="SSR2333 PROTEIN"/>
    <property type="match status" value="1"/>
</dbReference>
<dbReference type="InterPro" id="IPR038157">
    <property type="entry name" value="FeoA_core_dom"/>
</dbReference>
<proteinExistence type="predicted"/>